<protein>
    <submittedName>
        <fullName evidence="2">DUF3021 family protein</fullName>
    </submittedName>
</protein>
<keyword evidence="1" id="KW-0812">Transmembrane</keyword>
<feature type="transmembrane region" description="Helical" evidence="1">
    <location>
        <begin position="95"/>
        <end position="116"/>
    </location>
</feature>
<evidence type="ECO:0000256" key="1">
    <source>
        <dbReference type="SAM" id="Phobius"/>
    </source>
</evidence>
<feature type="transmembrane region" description="Helical" evidence="1">
    <location>
        <begin position="68"/>
        <end position="89"/>
    </location>
</feature>
<keyword evidence="1" id="KW-0472">Membrane</keyword>
<keyword evidence="3" id="KW-1185">Reference proteome</keyword>
<dbReference type="Proteomes" id="UP000266482">
    <property type="component" value="Unassembled WGS sequence"/>
</dbReference>
<dbReference type="AlphaFoldDB" id="A0A3A1UMV9"/>
<accession>A0A3A1UMV9</accession>
<dbReference type="OrthoDB" id="2628169at2"/>
<dbReference type="EMBL" id="QXQA01000020">
    <property type="protein sequence ID" value="RIX48720.1"/>
    <property type="molecule type" value="Genomic_DNA"/>
</dbReference>
<comment type="caution">
    <text evidence="2">The sequence shown here is derived from an EMBL/GenBank/DDBJ whole genome shotgun (WGS) entry which is preliminary data.</text>
</comment>
<gene>
    <name evidence="2" type="ORF">D3P08_23785</name>
</gene>
<organism evidence="2 3">
    <name type="scientific">Paenibacillus nanensis</name>
    <dbReference type="NCBI Taxonomy" id="393251"/>
    <lineage>
        <taxon>Bacteria</taxon>
        <taxon>Bacillati</taxon>
        <taxon>Bacillota</taxon>
        <taxon>Bacilli</taxon>
        <taxon>Bacillales</taxon>
        <taxon>Paenibacillaceae</taxon>
        <taxon>Paenibacillus</taxon>
    </lineage>
</organism>
<sequence>MSTFKTYFTITCMSFTFLILIYALLSELGLFSPMTMNEILLYFLMTLCGSVLIALTDRLPISNGPVNSLVRILDVAVSVFGIGIAFDLFPLEWSYILPIIGMILIIYVGVSAVVMIKGKADASEINKQLSRRMQQPNKAGGEKHE</sequence>
<feature type="transmembrane region" description="Helical" evidence="1">
    <location>
        <begin position="7"/>
        <end position="24"/>
    </location>
</feature>
<feature type="transmembrane region" description="Helical" evidence="1">
    <location>
        <begin position="39"/>
        <end position="56"/>
    </location>
</feature>
<reference evidence="2 3" key="1">
    <citation type="submission" date="2018-09" db="EMBL/GenBank/DDBJ databases">
        <title>Paenibacillus aracenensis nov. sp. isolated from a cave in southern Spain.</title>
        <authorList>
            <person name="Jurado V."/>
            <person name="Gutierrez-Patricio S."/>
            <person name="Gonzalez-Pimentel J.L."/>
            <person name="Miller A.Z."/>
            <person name="Laiz L."/>
            <person name="Saiz-Jimenez C."/>
        </authorList>
    </citation>
    <scope>NUCLEOTIDE SEQUENCE [LARGE SCALE GENOMIC DNA]</scope>
    <source>
        <strain evidence="2 3">DSM 22867</strain>
    </source>
</reference>
<dbReference type="RefSeq" id="WP_119602622.1">
    <property type="nucleotide sequence ID" value="NZ_QXQA01000020.1"/>
</dbReference>
<evidence type="ECO:0000313" key="2">
    <source>
        <dbReference type="EMBL" id="RIX48720.1"/>
    </source>
</evidence>
<proteinExistence type="predicted"/>
<name>A0A3A1UMV9_9BACL</name>
<keyword evidence="1" id="KW-1133">Transmembrane helix</keyword>
<evidence type="ECO:0000313" key="3">
    <source>
        <dbReference type="Proteomes" id="UP000266482"/>
    </source>
</evidence>